<dbReference type="Proteomes" id="UP001205105">
    <property type="component" value="Unassembled WGS sequence"/>
</dbReference>
<organism evidence="1 2">
    <name type="scientific">Chlorella ohadii</name>
    <dbReference type="NCBI Taxonomy" id="2649997"/>
    <lineage>
        <taxon>Eukaryota</taxon>
        <taxon>Viridiplantae</taxon>
        <taxon>Chlorophyta</taxon>
        <taxon>core chlorophytes</taxon>
        <taxon>Trebouxiophyceae</taxon>
        <taxon>Chlorellales</taxon>
        <taxon>Chlorellaceae</taxon>
        <taxon>Chlorella clade</taxon>
        <taxon>Chlorella</taxon>
    </lineage>
</organism>
<reference evidence="1" key="1">
    <citation type="submission" date="2020-11" db="EMBL/GenBank/DDBJ databases">
        <title>Chlorella ohadii genome sequencing and assembly.</title>
        <authorList>
            <person name="Murik O."/>
            <person name="Treves H."/>
            <person name="Kedem I."/>
            <person name="Shotland Y."/>
            <person name="Kaplan A."/>
        </authorList>
    </citation>
    <scope>NUCLEOTIDE SEQUENCE</scope>
    <source>
        <strain evidence="1">1</strain>
    </source>
</reference>
<evidence type="ECO:0008006" key="3">
    <source>
        <dbReference type="Google" id="ProtNLM"/>
    </source>
</evidence>
<dbReference type="EMBL" id="JADXDR010000043">
    <property type="protein sequence ID" value="KAI7843044.1"/>
    <property type="molecule type" value="Genomic_DNA"/>
</dbReference>
<gene>
    <name evidence="1" type="ORF">COHA_003218</name>
</gene>
<name>A0AAD5DYZ9_9CHLO</name>
<dbReference type="PANTHER" id="PTHR43463">
    <property type="entry name" value="NICOTINATE-NUCLEOTIDE--DIMETHYLBENZIMIDAZOLE PHOSPHORIBOSYLTRANSFERASE"/>
    <property type="match status" value="1"/>
</dbReference>
<dbReference type="InterPro" id="IPR036087">
    <property type="entry name" value="Nict_dMeBzImd_PRibTrfase_sf"/>
</dbReference>
<sequence>MFAAVANGQAACAVLCAANGLSLELVDVGVDADVSAISPAGAKCSAGSVANGCAGADGNGQTGGSSAASSSISVVHAKVRHGSHSMLAGPALTAGELQAALDAGAAAVARFAAAAVCPPNSCAVCVGEVGIGNTTAAAAVLAALTGLPPEQVCGRGTGLDDAGVQRKCAAVAAALAANASTIGDGSDPLAALAAVGGLELAAMTGAFLEAGRRGMPAVVDGFISSVAAAVAARADPRAAAVQFWSHASAERGAAAAATAAGSHAQAALSMGLRLGEGTGAVLAVPLLRSAAAIARDMASLKEVLAAVAPGADSRGDDSSMSTDSRP</sequence>
<proteinExistence type="predicted"/>
<evidence type="ECO:0000313" key="2">
    <source>
        <dbReference type="Proteomes" id="UP001205105"/>
    </source>
</evidence>
<dbReference type="SUPFAM" id="SSF52733">
    <property type="entry name" value="Nicotinate mononucleotide:5,6-dimethylbenzimidazole phosphoribosyltransferase (CobT)"/>
    <property type="match status" value="1"/>
</dbReference>
<dbReference type="Gene3D" id="3.40.50.10210">
    <property type="match status" value="1"/>
</dbReference>
<dbReference type="PANTHER" id="PTHR43463:SF1">
    <property type="entry name" value="NICOTINATE-NUCLEOTIDE--DIMETHYLBENZIMIDAZOLE PHOSPHORIBOSYLTRANSFERASE"/>
    <property type="match status" value="1"/>
</dbReference>
<accession>A0AAD5DYZ9</accession>
<keyword evidence="2" id="KW-1185">Reference proteome</keyword>
<comment type="caution">
    <text evidence="1">The sequence shown here is derived from an EMBL/GenBank/DDBJ whole genome shotgun (WGS) entry which is preliminary data.</text>
</comment>
<dbReference type="GO" id="GO:0008939">
    <property type="term" value="F:nicotinate-nucleotide-dimethylbenzimidazole phosphoribosyltransferase activity"/>
    <property type="evidence" value="ECO:0007669"/>
    <property type="project" value="InterPro"/>
</dbReference>
<protein>
    <recommendedName>
        <fullName evidence="3">Nicotinate-nucleotide--dimethylbenzimidazole phosphoribosyltransferase</fullName>
    </recommendedName>
</protein>
<dbReference type="AlphaFoldDB" id="A0AAD5DYZ9"/>
<dbReference type="InterPro" id="IPR003200">
    <property type="entry name" value="Nict_dMeBzImd_PRibTrfase"/>
</dbReference>
<evidence type="ECO:0000313" key="1">
    <source>
        <dbReference type="EMBL" id="KAI7843044.1"/>
    </source>
</evidence>
<dbReference type="Pfam" id="PF02277">
    <property type="entry name" value="DBI_PRT"/>
    <property type="match status" value="1"/>
</dbReference>